<evidence type="ECO:0000256" key="4">
    <source>
        <dbReference type="ARBA" id="ARBA00022824"/>
    </source>
</evidence>
<name>A0A7R9YTV3_9CHLO</name>
<feature type="transmembrane region" description="Helical" evidence="8">
    <location>
        <begin position="270"/>
        <end position="292"/>
    </location>
</feature>
<evidence type="ECO:0008006" key="10">
    <source>
        <dbReference type="Google" id="ProtNLM"/>
    </source>
</evidence>
<protein>
    <recommendedName>
        <fullName evidence="10">Insulin-induced gene 1 protein</fullName>
    </recommendedName>
</protein>
<evidence type="ECO:0000256" key="2">
    <source>
        <dbReference type="ARBA" id="ARBA00007475"/>
    </source>
</evidence>
<comment type="similarity">
    <text evidence="2">Belongs to the INSIG family.</text>
</comment>
<evidence type="ECO:0000256" key="8">
    <source>
        <dbReference type="SAM" id="Phobius"/>
    </source>
</evidence>
<dbReference type="InterPro" id="IPR025929">
    <property type="entry name" value="INSIG_fam"/>
</dbReference>
<keyword evidence="5 8" id="KW-1133">Transmembrane helix</keyword>
<comment type="subcellular location">
    <subcellularLocation>
        <location evidence="1">Endoplasmic reticulum membrane</location>
        <topology evidence="1">Multi-pass membrane protein</topology>
    </subcellularLocation>
</comment>
<reference evidence="9" key="1">
    <citation type="submission" date="2021-01" db="EMBL/GenBank/DDBJ databases">
        <authorList>
            <person name="Corre E."/>
            <person name="Pelletier E."/>
            <person name="Niang G."/>
            <person name="Scheremetjew M."/>
            <person name="Finn R."/>
            <person name="Kale V."/>
            <person name="Holt S."/>
            <person name="Cochrane G."/>
            <person name="Meng A."/>
            <person name="Brown T."/>
            <person name="Cohen L."/>
        </authorList>
    </citation>
    <scope>NUCLEOTIDE SEQUENCE</scope>
    <source>
        <strain evidence="9">CCMP219</strain>
    </source>
</reference>
<evidence type="ECO:0000256" key="1">
    <source>
        <dbReference type="ARBA" id="ARBA00004477"/>
    </source>
</evidence>
<evidence type="ECO:0000256" key="3">
    <source>
        <dbReference type="ARBA" id="ARBA00022692"/>
    </source>
</evidence>
<feature type="region of interest" description="Disordered" evidence="7">
    <location>
        <begin position="99"/>
        <end position="179"/>
    </location>
</feature>
<feature type="transmembrane region" description="Helical" evidence="8">
    <location>
        <begin position="304"/>
        <end position="323"/>
    </location>
</feature>
<keyword evidence="6 8" id="KW-0472">Membrane</keyword>
<accession>A0A7R9YTV3</accession>
<keyword evidence="4" id="KW-0256">Endoplasmic reticulum</keyword>
<evidence type="ECO:0000256" key="7">
    <source>
        <dbReference type="SAM" id="MobiDB-lite"/>
    </source>
</evidence>
<evidence type="ECO:0000313" key="9">
    <source>
        <dbReference type="EMBL" id="CAD8286828.1"/>
    </source>
</evidence>
<sequence>MDLTRMRVFSACLRPCSAPLTASQARLAAMVHAAQAKLGDMSAMAAMAAPAQHGAKAWLRRCASGMAAPPAVPAGMARQDGCARSRGLCVHAGTVSGTAGVAGTTAGRRGTVSSTTVGRRSSADTTVGRKSSTETTVGRNNSTDTIDGRKSGTGTLSLRRRGTGTASTRVSGYPRDPPPPPLAGGLLIKQCAAMFAASAVLGPLCDGLHSSAGVLRYADPTLTWPIETCWWVPLLFGAAGVIIGAGVPLLDDWVTARRLDEGMQPGMLTYAGRTPAWAAVLICITCFVANYHLSAVLQLDPLPVPHTGDAVLAAFALATWWAFDGSVVGLGMSTLTAVAGPAAEVVLINGLGLYEYAHPEILGIPVWIAAVYFAGGPAVGLLGRRVRATLAQQESARQ</sequence>
<dbReference type="GO" id="GO:0005789">
    <property type="term" value="C:endoplasmic reticulum membrane"/>
    <property type="evidence" value="ECO:0007669"/>
    <property type="project" value="UniProtKB-SubCell"/>
</dbReference>
<evidence type="ECO:0000256" key="6">
    <source>
        <dbReference type="ARBA" id="ARBA00023136"/>
    </source>
</evidence>
<keyword evidence="3 8" id="KW-0812">Transmembrane</keyword>
<evidence type="ECO:0000256" key="5">
    <source>
        <dbReference type="ARBA" id="ARBA00022989"/>
    </source>
</evidence>
<organism evidence="9">
    <name type="scientific">Chlamydomonas euryale</name>
    <dbReference type="NCBI Taxonomy" id="1486919"/>
    <lineage>
        <taxon>Eukaryota</taxon>
        <taxon>Viridiplantae</taxon>
        <taxon>Chlorophyta</taxon>
        <taxon>core chlorophytes</taxon>
        <taxon>Chlorophyceae</taxon>
        <taxon>CS clade</taxon>
        <taxon>Chlamydomonadales</taxon>
        <taxon>Chlamydomonadaceae</taxon>
        <taxon>Chlamydomonas</taxon>
    </lineage>
</organism>
<proteinExistence type="inferred from homology"/>
<feature type="transmembrane region" description="Helical" evidence="8">
    <location>
        <begin position="366"/>
        <end position="383"/>
    </location>
</feature>
<feature type="compositionally biased region" description="Polar residues" evidence="7">
    <location>
        <begin position="123"/>
        <end position="145"/>
    </location>
</feature>
<dbReference type="Pfam" id="PF07281">
    <property type="entry name" value="INSIG"/>
    <property type="match status" value="1"/>
</dbReference>
<dbReference type="PANTHER" id="PTHR36774">
    <property type="entry name" value="INSULIN-INDUCED PROTEIN"/>
    <property type="match status" value="1"/>
</dbReference>
<feature type="transmembrane region" description="Helical" evidence="8">
    <location>
        <begin position="230"/>
        <end position="250"/>
    </location>
</feature>
<dbReference type="EMBL" id="HBEC01014825">
    <property type="protein sequence ID" value="CAD8286828.1"/>
    <property type="molecule type" value="Transcribed_RNA"/>
</dbReference>
<dbReference type="PANTHER" id="PTHR36774:SF1">
    <property type="entry name" value="INSULIN-INDUCED PROTEIN"/>
    <property type="match status" value="1"/>
</dbReference>
<dbReference type="AlphaFoldDB" id="A0A7R9YTV3"/>
<feature type="compositionally biased region" description="Low complexity" evidence="7">
    <location>
        <begin position="99"/>
        <end position="120"/>
    </location>
</feature>
<gene>
    <name evidence="9" type="ORF">CEUR00632_LOCUS6866</name>
</gene>